<dbReference type="PANTHER" id="PTHR39456:SF1">
    <property type="entry name" value="METAL-DEPENDENT HYDROLASE"/>
    <property type="match status" value="1"/>
</dbReference>
<dbReference type="OrthoDB" id="4760165at2"/>
<feature type="transmembrane region" description="Helical" evidence="1">
    <location>
        <begin position="182"/>
        <end position="205"/>
    </location>
</feature>
<keyword evidence="1" id="KW-0472">Membrane</keyword>
<dbReference type="STRING" id="28094.SAMN06295900_10220"/>
<dbReference type="Proteomes" id="UP000192911">
    <property type="component" value="Unassembled WGS sequence"/>
</dbReference>
<dbReference type="GeneID" id="95552656"/>
<accession>A0A1X7CUB4</accession>
<evidence type="ECO:0000313" key="3">
    <source>
        <dbReference type="Proteomes" id="UP000192911"/>
    </source>
</evidence>
<evidence type="ECO:0008006" key="4">
    <source>
        <dbReference type="Google" id="ProtNLM"/>
    </source>
</evidence>
<keyword evidence="3" id="KW-1185">Reference proteome</keyword>
<dbReference type="RefSeq" id="WP_085224554.1">
    <property type="nucleotide sequence ID" value="NZ_BSQD01000002.1"/>
</dbReference>
<organism evidence="2 3">
    <name type="scientific">Trinickia caryophylli</name>
    <name type="common">Paraburkholderia caryophylli</name>
    <dbReference type="NCBI Taxonomy" id="28094"/>
    <lineage>
        <taxon>Bacteria</taxon>
        <taxon>Pseudomonadati</taxon>
        <taxon>Pseudomonadota</taxon>
        <taxon>Betaproteobacteria</taxon>
        <taxon>Burkholderiales</taxon>
        <taxon>Burkholderiaceae</taxon>
        <taxon>Trinickia</taxon>
    </lineage>
</organism>
<name>A0A1X7CUB4_TRICW</name>
<dbReference type="EMBL" id="FXAH01000002">
    <property type="protein sequence ID" value="SMF03326.1"/>
    <property type="molecule type" value="Genomic_DNA"/>
</dbReference>
<protein>
    <recommendedName>
        <fullName evidence="4">Metal-dependent hydrolase</fullName>
    </recommendedName>
</protein>
<keyword evidence="1" id="KW-0812">Transmembrane</keyword>
<dbReference type="Pfam" id="PF10118">
    <property type="entry name" value="Metal_hydrol"/>
    <property type="match status" value="1"/>
</dbReference>
<gene>
    <name evidence="2" type="ORF">SAMN06295900_10220</name>
</gene>
<dbReference type="AlphaFoldDB" id="A0A1X7CUB4"/>
<dbReference type="PANTHER" id="PTHR39456">
    <property type="entry name" value="METAL-DEPENDENT HYDROLASE"/>
    <property type="match status" value="1"/>
</dbReference>
<dbReference type="InterPro" id="IPR016516">
    <property type="entry name" value="UCP07580"/>
</dbReference>
<evidence type="ECO:0000313" key="2">
    <source>
        <dbReference type="EMBL" id="SMF03326.1"/>
    </source>
</evidence>
<keyword evidence="1" id="KW-1133">Transmembrane helix</keyword>
<dbReference type="PIRSF" id="PIRSF007580">
    <property type="entry name" value="UCP07580"/>
    <property type="match status" value="1"/>
</dbReference>
<sequence>MTMPVRRDLRFALPAERACNWHALGPHVTHFFNALSLLFPAGERYFIDSVRYYRDRIEDPTLKQQVVGFIGQEAMHTREHIEYNALLDAAGLPASRLDKWITALLDFARKRLPHSVQLAQTVALEHYTAMLAGLLLEDASRIEGSVPSYAYMWTWHALEETEHKAVSFDVWNAVMKPGMKRYLIRTLTMLQITAMFWAIVFTFHMKLLSAERRQRGRQPGMWALVKFLFGRRGVFPCIAFEWLSFFKPGFHPWDHDNRAELQRIAALVTAVESDQREGPPARRGFARVRAPA</sequence>
<evidence type="ECO:0000256" key="1">
    <source>
        <dbReference type="SAM" id="Phobius"/>
    </source>
</evidence>
<reference evidence="3" key="1">
    <citation type="submission" date="2017-04" db="EMBL/GenBank/DDBJ databases">
        <authorList>
            <person name="Varghese N."/>
            <person name="Submissions S."/>
        </authorList>
    </citation>
    <scope>NUCLEOTIDE SEQUENCE [LARGE SCALE GENOMIC DNA]</scope>
    <source>
        <strain evidence="3">Ballard 720</strain>
    </source>
</reference>
<proteinExistence type="predicted"/>